<organism evidence="1 2">
    <name type="scientific">Sporosarcina psychrophila</name>
    <name type="common">Bacillus psychrophilus</name>
    <dbReference type="NCBI Taxonomy" id="1476"/>
    <lineage>
        <taxon>Bacteria</taxon>
        <taxon>Bacillati</taxon>
        <taxon>Bacillota</taxon>
        <taxon>Bacilli</taxon>
        <taxon>Bacillales</taxon>
        <taxon>Caryophanaceae</taxon>
        <taxon>Sporosarcina</taxon>
    </lineage>
</organism>
<sequence length="319" mass="36214">MPMSIFTRRKRTESMTIEEDAVRFVRLKSVEPLVIDVAEEVILPPNVVVEGKIVDSGTLVTILDGAIEQWGISKRSVQFLAPDQYVIIRKVPYPDDVMTDELKGHFFIEIGSTLYLPFDDPVFDVVPYSPNTETNEAILIASKEDVLDSYEDVLKKVKLDPMKADITPLALYRLAFRQHSFTGKEHILLADLKHGKLTVSIFHEHYPLFMRPVDLENSTDLSVVRELNNDAGIVTPSTIVMEIEKLINFYRYNMWNGAASITHLVVNGEYSRMEELLSVIRERLALNAELLVKQPLELSTGEEIPARFNRTIGLALKEV</sequence>
<reference evidence="1" key="2">
    <citation type="submission" date="2021-09" db="EMBL/GenBank/DDBJ databases">
        <authorList>
            <person name="Gilroy R."/>
        </authorList>
    </citation>
    <scope>NUCLEOTIDE SEQUENCE</scope>
    <source>
        <strain evidence="1">CHK171-7178</strain>
    </source>
</reference>
<dbReference type="EMBL" id="DYWT01000218">
    <property type="protein sequence ID" value="HJF32816.1"/>
    <property type="molecule type" value="Genomic_DNA"/>
</dbReference>
<dbReference type="AlphaFoldDB" id="A0A921KE64"/>
<gene>
    <name evidence="1" type="primary">pilM</name>
    <name evidence="1" type="ORF">K8V56_13720</name>
</gene>
<dbReference type="Proteomes" id="UP000698173">
    <property type="component" value="Unassembled WGS sequence"/>
</dbReference>
<dbReference type="Gene3D" id="3.30.420.40">
    <property type="match status" value="1"/>
</dbReference>
<reference evidence="1" key="1">
    <citation type="journal article" date="2021" name="PeerJ">
        <title>Extensive microbial diversity within the chicken gut microbiome revealed by metagenomics and culture.</title>
        <authorList>
            <person name="Gilroy R."/>
            <person name="Ravi A."/>
            <person name="Getino M."/>
            <person name="Pursley I."/>
            <person name="Horton D.L."/>
            <person name="Alikhan N.F."/>
            <person name="Baker D."/>
            <person name="Gharbi K."/>
            <person name="Hall N."/>
            <person name="Watson M."/>
            <person name="Adriaenssens E.M."/>
            <person name="Foster-Nyarko E."/>
            <person name="Jarju S."/>
            <person name="Secka A."/>
            <person name="Antonio M."/>
            <person name="Oren A."/>
            <person name="Chaudhuri R.R."/>
            <person name="La Ragione R."/>
            <person name="Hildebrand F."/>
            <person name="Pallen M.J."/>
        </authorList>
    </citation>
    <scope>NUCLEOTIDE SEQUENCE</scope>
    <source>
        <strain evidence="1">CHK171-7178</strain>
    </source>
</reference>
<dbReference type="Pfam" id="PF11104">
    <property type="entry name" value="PilM_2"/>
    <property type="match status" value="1"/>
</dbReference>
<dbReference type="PANTHER" id="PTHR32432:SF3">
    <property type="entry name" value="ETHANOLAMINE UTILIZATION PROTEIN EUTJ"/>
    <property type="match status" value="1"/>
</dbReference>
<dbReference type="InterPro" id="IPR005883">
    <property type="entry name" value="PilM"/>
</dbReference>
<protein>
    <submittedName>
        <fullName evidence="1">Pilus assembly protein PilM</fullName>
    </submittedName>
</protein>
<comment type="caution">
    <text evidence="1">The sequence shown here is derived from an EMBL/GenBank/DDBJ whole genome shotgun (WGS) entry which is preliminary data.</text>
</comment>
<evidence type="ECO:0000313" key="1">
    <source>
        <dbReference type="EMBL" id="HJF32816.1"/>
    </source>
</evidence>
<accession>A0A921KE64</accession>
<dbReference type="PANTHER" id="PTHR32432">
    <property type="entry name" value="CELL DIVISION PROTEIN FTSA-RELATED"/>
    <property type="match status" value="1"/>
</dbReference>
<evidence type="ECO:0000313" key="2">
    <source>
        <dbReference type="Proteomes" id="UP000698173"/>
    </source>
</evidence>
<name>A0A921KE64_SPOPS</name>
<proteinExistence type="predicted"/>
<dbReference type="InterPro" id="IPR050696">
    <property type="entry name" value="FtsA/MreB"/>
</dbReference>